<feature type="transmembrane region" description="Helical" evidence="9">
    <location>
        <begin position="186"/>
        <end position="209"/>
    </location>
</feature>
<reference evidence="12" key="1">
    <citation type="submission" date="2021-01" db="EMBL/GenBank/DDBJ databases">
        <authorList>
            <person name="Corre E."/>
            <person name="Pelletier E."/>
            <person name="Niang G."/>
            <person name="Scheremetjew M."/>
            <person name="Finn R."/>
            <person name="Kale V."/>
            <person name="Holt S."/>
            <person name="Cochrane G."/>
            <person name="Meng A."/>
            <person name="Brown T."/>
            <person name="Cohen L."/>
        </authorList>
    </citation>
    <scope>NUCLEOTIDE SEQUENCE</scope>
    <source>
        <strain evidence="12">Clade-D-RCC2572</strain>
    </source>
</reference>
<comment type="similarity">
    <text evidence="8">Belongs to the ABC transporter superfamily. ABCB family. Heavy Metal importer (TC 3.A.1.210) subfamily.</text>
</comment>
<sequence length="655" mass="72216">MTSVAAVATSTAAAATAATTKGDDAVTVTIDAKSAKALAKEEAKAKKASFWKLHKHEMYELLPYLWPKGKPMLRVMMAASVMFLLASKVSNVASPIALKAAVDKIAAGEDGYLQPILIYGALRFGGNLFAELKDNCFAYVAAHASRGISLRVFTHVMDLSLRFHINRKTGAVIRACARGSESFANLLRYISFQIAPIFLEVGLVCVYLFSQYEWYFAVITAGVIFAYIGFTVPFTEWRNKFRRNMVEADDAFNQKATDSLLNFETIKLFCAEPHIAETYDSALRRTQKATLQTTQSLAGLNLGQALIITVGITASLALAAKRVVNGQMTVGDFVLVNTYILQLYVPLNFLGTYYRMIKQCMVDVEQMFKLLSENKEVEDSPDAKELVLKSAADASLEFDKVTFAYNPKERLILNRVSFTVDPGTKVALVGRSGAGKSTISKLIYRLYDIQSGTIRIAGQDVKQCTQRSVRLHIGIVPQDCVLFNDTIEYNIGFGKLGSGETASREEVAKAAEHAQFANFIETQPQGYDTLVGERGLRLSGGEKQRVAIARALLKNPPIMVYDEATSSLDTHTEKQIMIAINYAAQGRTNLVIAHRLSTIMDSDQIIVLKEGEIVERGDHVTLHDKQNGLYRDMWEQQLHNTKEGRNASAASLTSA</sequence>
<evidence type="ECO:0000256" key="9">
    <source>
        <dbReference type="SAM" id="Phobius"/>
    </source>
</evidence>
<keyword evidence="6 9" id="KW-1133">Transmembrane helix</keyword>
<feature type="domain" description="ABC transporter" evidence="10">
    <location>
        <begin position="396"/>
        <end position="635"/>
    </location>
</feature>
<keyword evidence="4" id="KW-0547">Nucleotide-binding</keyword>
<comment type="subcellular location">
    <subcellularLocation>
        <location evidence="1">Membrane</location>
        <topology evidence="1">Multi-pass membrane protein</topology>
    </subcellularLocation>
</comment>
<dbReference type="InterPro" id="IPR017871">
    <property type="entry name" value="ABC_transporter-like_CS"/>
</dbReference>
<protein>
    <submittedName>
        <fullName evidence="12">Uncharacterized protein</fullName>
    </submittedName>
</protein>
<dbReference type="GO" id="GO:0140359">
    <property type="term" value="F:ABC-type transporter activity"/>
    <property type="evidence" value="ECO:0007669"/>
    <property type="project" value="InterPro"/>
</dbReference>
<dbReference type="Pfam" id="PF00005">
    <property type="entry name" value="ABC_tran"/>
    <property type="match status" value="1"/>
</dbReference>
<feature type="transmembrane region" description="Helical" evidence="9">
    <location>
        <begin position="339"/>
        <end position="357"/>
    </location>
</feature>
<dbReference type="InterPro" id="IPR003439">
    <property type="entry name" value="ABC_transporter-like_ATP-bd"/>
</dbReference>
<evidence type="ECO:0000256" key="1">
    <source>
        <dbReference type="ARBA" id="ARBA00004141"/>
    </source>
</evidence>
<gene>
    <name evidence="12" type="ORF">OMED0929_LOCUS187</name>
</gene>
<keyword evidence="3 9" id="KW-0812">Transmembrane</keyword>
<keyword evidence="5" id="KW-0067">ATP-binding</keyword>
<keyword evidence="2" id="KW-0813">Transport</keyword>
<name>A0A6U0BAW7_9CHLO</name>
<dbReference type="InterPro" id="IPR036640">
    <property type="entry name" value="ABC1_TM_sf"/>
</dbReference>
<proteinExistence type="inferred from homology"/>
<evidence type="ECO:0000256" key="6">
    <source>
        <dbReference type="ARBA" id="ARBA00022989"/>
    </source>
</evidence>
<dbReference type="InterPro" id="IPR003593">
    <property type="entry name" value="AAA+_ATPase"/>
</dbReference>
<evidence type="ECO:0000256" key="2">
    <source>
        <dbReference type="ARBA" id="ARBA00022448"/>
    </source>
</evidence>
<evidence type="ECO:0000313" key="12">
    <source>
        <dbReference type="EMBL" id="CAD8575436.1"/>
    </source>
</evidence>
<dbReference type="SMART" id="SM00382">
    <property type="entry name" value="AAA"/>
    <property type="match status" value="1"/>
</dbReference>
<dbReference type="PANTHER" id="PTHR24221:SF654">
    <property type="entry name" value="ATP-BINDING CASSETTE SUB-FAMILY B MEMBER 6"/>
    <property type="match status" value="1"/>
</dbReference>
<dbReference type="AlphaFoldDB" id="A0A6U0BAW7"/>
<keyword evidence="7 9" id="KW-0472">Membrane</keyword>
<dbReference type="PROSITE" id="PS50893">
    <property type="entry name" value="ABC_TRANSPORTER_2"/>
    <property type="match status" value="1"/>
</dbReference>
<dbReference type="PROSITE" id="PS00211">
    <property type="entry name" value="ABC_TRANSPORTER_1"/>
    <property type="match status" value="1"/>
</dbReference>
<dbReference type="InterPro" id="IPR011527">
    <property type="entry name" value="ABC1_TM_dom"/>
</dbReference>
<dbReference type="GO" id="GO:0016020">
    <property type="term" value="C:membrane"/>
    <property type="evidence" value="ECO:0007669"/>
    <property type="project" value="UniProtKB-SubCell"/>
</dbReference>
<dbReference type="Gene3D" id="3.40.50.300">
    <property type="entry name" value="P-loop containing nucleotide triphosphate hydrolases"/>
    <property type="match status" value="1"/>
</dbReference>
<evidence type="ECO:0000256" key="3">
    <source>
        <dbReference type="ARBA" id="ARBA00022692"/>
    </source>
</evidence>
<dbReference type="CDD" id="cd18582">
    <property type="entry name" value="ABC_6TM_ATM1_ABCB7"/>
    <property type="match status" value="1"/>
</dbReference>
<evidence type="ECO:0000259" key="10">
    <source>
        <dbReference type="PROSITE" id="PS50893"/>
    </source>
</evidence>
<evidence type="ECO:0000256" key="5">
    <source>
        <dbReference type="ARBA" id="ARBA00022840"/>
    </source>
</evidence>
<dbReference type="EMBL" id="HBEW01000221">
    <property type="protein sequence ID" value="CAD8575436.1"/>
    <property type="molecule type" value="Transcribed_RNA"/>
</dbReference>
<dbReference type="Gene3D" id="1.20.1560.10">
    <property type="entry name" value="ABC transporter type 1, transmembrane domain"/>
    <property type="match status" value="1"/>
</dbReference>
<dbReference type="GO" id="GO:0005524">
    <property type="term" value="F:ATP binding"/>
    <property type="evidence" value="ECO:0007669"/>
    <property type="project" value="UniProtKB-KW"/>
</dbReference>
<dbReference type="GO" id="GO:0016887">
    <property type="term" value="F:ATP hydrolysis activity"/>
    <property type="evidence" value="ECO:0007669"/>
    <property type="project" value="InterPro"/>
</dbReference>
<evidence type="ECO:0000256" key="7">
    <source>
        <dbReference type="ARBA" id="ARBA00023136"/>
    </source>
</evidence>
<dbReference type="Pfam" id="PF00664">
    <property type="entry name" value="ABC_membrane"/>
    <property type="match status" value="1"/>
</dbReference>
<dbReference type="SUPFAM" id="SSF90123">
    <property type="entry name" value="ABC transporter transmembrane region"/>
    <property type="match status" value="1"/>
</dbReference>
<dbReference type="PROSITE" id="PS50929">
    <property type="entry name" value="ABC_TM1F"/>
    <property type="match status" value="1"/>
</dbReference>
<evidence type="ECO:0000259" key="11">
    <source>
        <dbReference type="PROSITE" id="PS50929"/>
    </source>
</evidence>
<organism evidence="12">
    <name type="scientific">Ostreococcus mediterraneus</name>
    <dbReference type="NCBI Taxonomy" id="1486918"/>
    <lineage>
        <taxon>Eukaryota</taxon>
        <taxon>Viridiplantae</taxon>
        <taxon>Chlorophyta</taxon>
        <taxon>Mamiellophyceae</taxon>
        <taxon>Mamiellales</taxon>
        <taxon>Bathycoccaceae</taxon>
        <taxon>Ostreococcus</taxon>
    </lineage>
</organism>
<dbReference type="InterPro" id="IPR027417">
    <property type="entry name" value="P-loop_NTPase"/>
</dbReference>
<evidence type="ECO:0000256" key="8">
    <source>
        <dbReference type="ARBA" id="ARBA00024363"/>
    </source>
</evidence>
<evidence type="ECO:0000256" key="4">
    <source>
        <dbReference type="ARBA" id="ARBA00022741"/>
    </source>
</evidence>
<dbReference type="PANTHER" id="PTHR24221">
    <property type="entry name" value="ATP-BINDING CASSETTE SUB-FAMILY B"/>
    <property type="match status" value="1"/>
</dbReference>
<dbReference type="FunFam" id="3.40.50.300:FF:000287">
    <property type="entry name" value="Multidrug ABC transporter ATP-binding protein"/>
    <property type="match status" value="1"/>
</dbReference>
<accession>A0A6U0BAW7</accession>
<feature type="transmembrane region" description="Helical" evidence="9">
    <location>
        <begin position="215"/>
        <end position="235"/>
    </location>
</feature>
<feature type="transmembrane region" description="Helical" evidence="9">
    <location>
        <begin position="297"/>
        <end position="319"/>
    </location>
</feature>
<dbReference type="SUPFAM" id="SSF52540">
    <property type="entry name" value="P-loop containing nucleoside triphosphate hydrolases"/>
    <property type="match status" value="1"/>
</dbReference>
<feature type="domain" description="ABC transmembrane type-1" evidence="11">
    <location>
        <begin position="78"/>
        <end position="359"/>
    </location>
</feature>
<dbReference type="InterPro" id="IPR039421">
    <property type="entry name" value="Type_1_exporter"/>
</dbReference>